<dbReference type="GO" id="GO:0035556">
    <property type="term" value="P:intracellular signal transduction"/>
    <property type="evidence" value="ECO:0007669"/>
    <property type="project" value="InterPro"/>
</dbReference>
<comment type="subcellular location">
    <subcellularLocation>
        <location evidence="2">Endoplasmic reticulum membrane</location>
        <topology evidence="2">Single-pass type I membrane protein</topology>
    </subcellularLocation>
    <subcellularLocation>
        <location evidence="3">Photoreceptor outer segment membrane</location>
        <topology evidence="3">Single-pass type I membrane protein</topology>
    </subcellularLocation>
</comment>
<sequence length="1145" mass="127735">MATQTDSSRMFSLSHHPRWQPEHPSREQKTQRHRTKTRSDRPKAKVKVNANNSHPIGTQTTMAIRNHSSWSSWLLMPLIMISCLPCQAWGTTFKIALVGPWTCDPMYSKALPDLAARMAMDRINKDPHLSKGYWYDYALVHEECQTSKALARFADLESYGAVFLGPANPGYCLSAALMTKNWDKGILSWGCLKPDMSEGMYPGFLRPMPLTSQVLFSVLRFFKWAHVSIIAEETDLWEATGYELASSLRDLGLPVGTVSIMELDQDGPRRALQKIRDSDHSKVIIMCMHSVLIGGDAQYKLLTTAMDLRLIDRGYIFIPYDTLLYSLPYTNAEYPILNDDVKLRRAYDGVLTVTMDQGENSFFEAFKEAQTNNEVRTSTPAEQVSPFFGTIYNMLYYTAMAAEQQREATGRWVSGSVLPDGEGGFEFDGFNQPVYGGTGGEGMQVKFVVLDTDGKSGRLQSTHILDAPHTAGKFGGLKYLGRSIHFAGSTPSHDSNCWFSPYITCTGGISGVTLLFLFLFLVAVGGGGFAYVKKGGFSGFSLGGGGGNGKTVLNLDDLVFINTALSRRNLNQDSMVKSQLDVKTPRHSVSGRSYITSTPDCSNVAVLEGDWVWLKKCPSAGPVTSVTDTTLTIFTQFTDIRHENLNLFLGLFLDHGIFGVVTEHCTRGSLEDLINSEEMRLDWMFKSSLLLDLVRGMKYLHNKCIIHGRLKSRNCVVDGRFVLKVTDYSFTEILRGQGVMLDEGSPEELLWTAPEILRDPSLACPGTYPGDVYSFAIIMQEVISRCAPFCMLDMPPKEIISKVKSPPPLCRPEVSLDEAPLEILQIMKQAWSEEPEKRPTFEEIFRHFKNVSKGKKTNIIDSMLRMLEQYSSNLEDLIRERTEELEVERQKTDTLLAQMLPKSVAQALKTGKPVKPEHFACVTLYFSDIVGFVTISAISTPIEVVDLLNDLYTCFDAIIAMHDVYKVETIGDAYMVASGVPNRNDNRHASEMCNMCLDILHSIGTFQMRHMPSVKVKIRIGLHSGPVVAGVVGLTMPRYCLFGDTVNTASRMESTSLPYRIHVNKSTCDILLSLKMGFKIDSRGLTELKGKGVEETFWLVGKESFTKALPIPPDLTPGASTVGISLDELPPERRQQFLDRQKKMT</sequence>
<dbReference type="PROSITE" id="PS50125">
    <property type="entry name" value="GUANYLATE_CYCLASE_2"/>
    <property type="match status" value="1"/>
</dbReference>
<keyword evidence="25" id="KW-1185">Reference proteome</keyword>
<dbReference type="InterPro" id="IPR018297">
    <property type="entry name" value="A/G_cyclase_CS"/>
</dbReference>
<dbReference type="CDD" id="cd07302">
    <property type="entry name" value="CHD"/>
    <property type="match status" value="1"/>
</dbReference>
<comment type="similarity">
    <text evidence="18">Belongs to the adenylyl cyclase class-4/guanylyl cyclase family.</text>
</comment>
<feature type="coiled-coil region" evidence="20">
    <location>
        <begin position="860"/>
        <end position="887"/>
    </location>
</feature>
<keyword evidence="14 18" id="KW-0456">Lyase</keyword>
<reference evidence="26" key="1">
    <citation type="submission" date="2025-08" db="UniProtKB">
        <authorList>
            <consortium name="RefSeq"/>
        </authorList>
    </citation>
    <scope>IDENTIFICATION</scope>
</reference>
<dbReference type="GO" id="GO:0004672">
    <property type="term" value="F:protein kinase activity"/>
    <property type="evidence" value="ECO:0007669"/>
    <property type="project" value="InterPro"/>
</dbReference>
<evidence type="ECO:0000256" key="9">
    <source>
        <dbReference type="ARBA" id="ARBA00022989"/>
    </source>
</evidence>
<dbReference type="RefSeq" id="XP_031428378.1">
    <property type="nucleotide sequence ID" value="XM_031572518.1"/>
</dbReference>
<dbReference type="GO" id="GO:0004016">
    <property type="term" value="F:adenylate cyclase activity"/>
    <property type="evidence" value="ECO:0007669"/>
    <property type="project" value="TreeGrafter"/>
</dbReference>
<dbReference type="FunFam" id="3.40.50.2300:FF:000114">
    <property type="entry name" value="Guanylate cyclase"/>
    <property type="match status" value="1"/>
</dbReference>
<dbReference type="InterPro" id="IPR000719">
    <property type="entry name" value="Prot_kinase_dom"/>
</dbReference>
<dbReference type="PROSITE" id="PS00452">
    <property type="entry name" value="GUANYLATE_CYCLASE_1"/>
    <property type="match status" value="1"/>
</dbReference>
<evidence type="ECO:0000256" key="22">
    <source>
        <dbReference type="SAM" id="Phobius"/>
    </source>
</evidence>
<dbReference type="SUPFAM" id="SSF53822">
    <property type="entry name" value="Periplasmic binding protein-like I"/>
    <property type="match status" value="1"/>
</dbReference>
<evidence type="ECO:0000313" key="26">
    <source>
        <dbReference type="RefSeq" id="XP_031428378.1"/>
    </source>
</evidence>
<evidence type="ECO:0000256" key="16">
    <source>
        <dbReference type="ARBA" id="ARBA00023293"/>
    </source>
</evidence>
<evidence type="ECO:0000256" key="20">
    <source>
        <dbReference type="SAM" id="Coils"/>
    </source>
</evidence>
<evidence type="ECO:0000256" key="5">
    <source>
        <dbReference type="ARBA" id="ARBA00022692"/>
    </source>
</evidence>
<dbReference type="GO" id="GO:0004383">
    <property type="term" value="F:guanylate cyclase activity"/>
    <property type="evidence" value="ECO:0007669"/>
    <property type="project" value="UniProtKB-EC"/>
</dbReference>
<dbReference type="SMART" id="SM00044">
    <property type="entry name" value="CYCc"/>
    <property type="match status" value="1"/>
</dbReference>
<evidence type="ECO:0000256" key="2">
    <source>
        <dbReference type="ARBA" id="ARBA00004115"/>
    </source>
</evidence>
<evidence type="ECO:0000256" key="10">
    <source>
        <dbReference type="ARBA" id="ARBA00023134"/>
    </source>
</evidence>
<feature type="compositionally biased region" description="Polar residues" evidence="21">
    <location>
        <begin position="1"/>
        <end position="11"/>
    </location>
</feature>
<dbReference type="Gene3D" id="3.40.50.2300">
    <property type="match status" value="2"/>
</dbReference>
<dbReference type="GO" id="GO:0001653">
    <property type="term" value="F:peptide receptor activity"/>
    <property type="evidence" value="ECO:0007669"/>
    <property type="project" value="TreeGrafter"/>
</dbReference>
<dbReference type="KEGG" id="char:105906578"/>
<protein>
    <recommendedName>
        <fullName evidence="19">Guanylate cyclase</fullName>
        <ecNumber evidence="19">4.6.1.2</ecNumber>
    </recommendedName>
</protein>
<keyword evidence="10" id="KW-0342">GTP-binding</keyword>
<dbReference type="InterPro" id="IPR050401">
    <property type="entry name" value="Cyclic_nucleotide_synthase"/>
</dbReference>
<dbReference type="SUPFAM" id="SSF56112">
    <property type="entry name" value="Protein kinase-like (PK-like)"/>
    <property type="match status" value="1"/>
</dbReference>
<proteinExistence type="inferred from homology"/>
<feature type="compositionally biased region" description="Basic and acidic residues" evidence="21">
    <location>
        <begin position="19"/>
        <end position="30"/>
    </location>
</feature>
<dbReference type="EC" id="4.6.1.2" evidence="19"/>
<dbReference type="PANTHER" id="PTHR11920">
    <property type="entry name" value="GUANYLYL CYCLASE"/>
    <property type="match status" value="1"/>
</dbReference>
<dbReference type="FunFam" id="3.30.70.1230:FF:000013">
    <property type="entry name" value="Guanylate cyclase"/>
    <property type="match status" value="1"/>
</dbReference>
<feature type="domain" description="Protein kinase" evidence="23">
    <location>
        <begin position="518"/>
        <end position="850"/>
    </location>
</feature>
<dbReference type="FunFam" id="3.40.50.2300:FF:000631">
    <property type="entry name" value="Guanylate cyclase"/>
    <property type="match status" value="1"/>
</dbReference>
<dbReference type="GO" id="GO:0007168">
    <property type="term" value="P:receptor guanylyl cyclase signaling pathway"/>
    <property type="evidence" value="ECO:0007669"/>
    <property type="project" value="TreeGrafter"/>
</dbReference>
<dbReference type="GO" id="GO:0005789">
    <property type="term" value="C:endoplasmic reticulum membrane"/>
    <property type="evidence" value="ECO:0007669"/>
    <property type="project" value="UniProtKB-SubCell"/>
</dbReference>
<dbReference type="AlphaFoldDB" id="A0A6P8FJ69"/>
<keyword evidence="12" id="KW-1015">Disulfide bond</keyword>
<dbReference type="OrthoDB" id="1890790at2759"/>
<dbReference type="Gene3D" id="3.30.70.1230">
    <property type="entry name" value="Nucleotide cyclase"/>
    <property type="match status" value="1"/>
</dbReference>
<dbReference type="GeneID" id="105906578"/>
<keyword evidence="17" id="KW-0844">Vision</keyword>
<dbReference type="InterPro" id="IPR001054">
    <property type="entry name" value="A/G_cyclase"/>
</dbReference>
<evidence type="ECO:0000256" key="13">
    <source>
        <dbReference type="ARBA" id="ARBA00023180"/>
    </source>
</evidence>
<dbReference type="PROSITE" id="PS50011">
    <property type="entry name" value="PROTEIN_KINASE_DOM"/>
    <property type="match status" value="1"/>
</dbReference>
<feature type="transmembrane region" description="Helical" evidence="22">
    <location>
        <begin position="509"/>
        <end position="532"/>
    </location>
</feature>
<evidence type="ECO:0000256" key="15">
    <source>
        <dbReference type="ARBA" id="ARBA00023273"/>
    </source>
</evidence>
<name>A0A6P8FJ69_CLUHA</name>
<keyword evidence="16 19" id="KW-0141">cGMP biosynthesis</keyword>
<dbReference type="GO" id="GO:0005886">
    <property type="term" value="C:plasma membrane"/>
    <property type="evidence" value="ECO:0007669"/>
    <property type="project" value="TreeGrafter"/>
</dbReference>
<dbReference type="Proteomes" id="UP000515152">
    <property type="component" value="Chromosome 8"/>
</dbReference>
<evidence type="ECO:0000313" key="25">
    <source>
        <dbReference type="Proteomes" id="UP000515152"/>
    </source>
</evidence>
<dbReference type="Pfam" id="PF00211">
    <property type="entry name" value="Guanylate_cyc"/>
    <property type="match status" value="1"/>
</dbReference>
<evidence type="ECO:0000256" key="11">
    <source>
        <dbReference type="ARBA" id="ARBA00023136"/>
    </source>
</evidence>
<keyword evidence="5 22" id="KW-0812">Transmembrane</keyword>
<evidence type="ECO:0000256" key="14">
    <source>
        <dbReference type="ARBA" id="ARBA00023239"/>
    </source>
</evidence>
<dbReference type="InterPro" id="IPR011645">
    <property type="entry name" value="HNOB_dom_associated"/>
</dbReference>
<keyword evidence="4" id="KW-0716">Sensory transduction</keyword>
<dbReference type="GO" id="GO:0005525">
    <property type="term" value="F:GTP binding"/>
    <property type="evidence" value="ECO:0007669"/>
    <property type="project" value="UniProtKB-KW"/>
</dbReference>
<evidence type="ECO:0000256" key="4">
    <source>
        <dbReference type="ARBA" id="ARBA00022606"/>
    </source>
</evidence>
<dbReference type="GO" id="GO:0005524">
    <property type="term" value="F:ATP binding"/>
    <property type="evidence" value="ECO:0007669"/>
    <property type="project" value="InterPro"/>
</dbReference>
<organism evidence="25 26">
    <name type="scientific">Clupea harengus</name>
    <name type="common">Atlantic herring</name>
    <dbReference type="NCBI Taxonomy" id="7950"/>
    <lineage>
        <taxon>Eukaryota</taxon>
        <taxon>Metazoa</taxon>
        <taxon>Chordata</taxon>
        <taxon>Craniata</taxon>
        <taxon>Vertebrata</taxon>
        <taxon>Euteleostomi</taxon>
        <taxon>Actinopterygii</taxon>
        <taxon>Neopterygii</taxon>
        <taxon>Teleostei</taxon>
        <taxon>Clupei</taxon>
        <taxon>Clupeiformes</taxon>
        <taxon>Clupeoidei</taxon>
        <taxon>Clupeidae</taxon>
        <taxon>Clupea</taxon>
    </lineage>
</organism>
<comment type="catalytic activity">
    <reaction evidence="1 19">
        <text>GTP = 3',5'-cyclic GMP + diphosphate</text>
        <dbReference type="Rhea" id="RHEA:13665"/>
        <dbReference type="ChEBI" id="CHEBI:33019"/>
        <dbReference type="ChEBI" id="CHEBI:37565"/>
        <dbReference type="ChEBI" id="CHEBI:57746"/>
        <dbReference type="EC" id="4.6.1.2"/>
    </reaction>
</comment>
<keyword evidence="8" id="KW-0256">Endoplasmic reticulum</keyword>
<evidence type="ECO:0000259" key="23">
    <source>
        <dbReference type="PROSITE" id="PS50011"/>
    </source>
</evidence>
<evidence type="ECO:0000256" key="3">
    <source>
        <dbReference type="ARBA" id="ARBA00004451"/>
    </source>
</evidence>
<dbReference type="InterPro" id="IPR028082">
    <property type="entry name" value="Peripla_BP_I"/>
</dbReference>
<evidence type="ECO:0000259" key="24">
    <source>
        <dbReference type="PROSITE" id="PS50125"/>
    </source>
</evidence>
<evidence type="ECO:0000256" key="6">
    <source>
        <dbReference type="ARBA" id="ARBA00022729"/>
    </source>
</evidence>
<evidence type="ECO:0000256" key="17">
    <source>
        <dbReference type="ARBA" id="ARBA00023305"/>
    </source>
</evidence>
<dbReference type="Pfam" id="PF07701">
    <property type="entry name" value="HNOBA"/>
    <property type="match status" value="1"/>
</dbReference>
<dbReference type="InterPro" id="IPR029787">
    <property type="entry name" value="Nucleotide_cyclase"/>
</dbReference>
<dbReference type="FunFam" id="1.10.510.10:FF:001933">
    <property type="entry name" value="Guanylate cyclase"/>
    <property type="match status" value="1"/>
</dbReference>
<dbReference type="InterPro" id="IPR001245">
    <property type="entry name" value="Ser-Thr/Tyr_kinase_cat_dom"/>
</dbReference>
<dbReference type="CDD" id="cd06371">
    <property type="entry name" value="PBP1_sensory_GC_DEF-like"/>
    <property type="match status" value="1"/>
</dbReference>
<evidence type="ECO:0000256" key="19">
    <source>
        <dbReference type="RuleBase" id="RU003431"/>
    </source>
</evidence>
<dbReference type="Gene3D" id="1.10.510.10">
    <property type="entry name" value="Transferase(Phosphotransferase) domain 1"/>
    <property type="match status" value="1"/>
</dbReference>
<dbReference type="Pfam" id="PF07714">
    <property type="entry name" value="PK_Tyr_Ser-Thr"/>
    <property type="match status" value="1"/>
</dbReference>
<dbReference type="PANTHER" id="PTHR11920:SF228">
    <property type="entry name" value="RETINAL GUANYLYL CYCLASE 1"/>
    <property type="match status" value="1"/>
</dbReference>
<keyword evidence="13" id="KW-0325">Glycoprotein</keyword>
<evidence type="ECO:0000256" key="1">
    <source>
        <dbReference type="ARBA" id="ARBA00001436"/>
    </source>
</evidence>
<keyword evidence="11 22" id="KW-0472">Membrane</keyword>
<dbReference type="InterPro" id="IPR011009">
    <property type="entry name" value="Kinase-like_dom_sf"/>
</dbReference>
<dbReference type="InterPro" id="IPR001828">
    <property type="entry name" value="ANF_lig-bd_rcpt"/>
</dbReference>
<keyword evidence="6" id="KW-0732">Signal</keyword>
<evidence type="ECO:0000256" key="18">
    <source>
        <dbReference type="RuleBase" id="RU000405"/>
    </source>
</evidence>
<dbReference type="GO" id="GO:0007601">
    <property type="term" value="P:visual perception"/>
    <property type="evidence" value="ECO:0007669"/>
    <property type="project" value="UniProtKB-KW"/>
</dbReference>
<accession>A0A6P8FJ69</accession>
<evidence type="ECO:0000256" key="12">
    <source>
        <dbReference type="ARBA" id="ARBA00023157"/>
    </source>
</evidence>
<evidence type="ECO:0000256" key="8">
    <source>
        <dbReference type="ARBA" id="ARBA00022824"/>
    </source>
</evidence>
<keyword evidence="9 22" id="KW-1133">Transmembrane helix</keyword>
<dbReference type="SUPFAM" id="SSF55073">
    <property type="entry name" value="Nucleotide cyclase"/>
    <property type="match status" value="1"/>
</dbReference>
<evidence type="ECO:0000256" key="7">
    <source>
        <dbReference type="ARBA" id="ARBA00022741"/>
    </source>
</evidence>
<keyword evidence="7" id="KW-0547">Nucleotide-binding</keyword>
<dbReference type="Pfam" id="PF01094">
    <property type="entry name" value="ANF_receptor"/>
    <property type="match status" value="1"/>
</dbReference>
<feature type="domain" description="Guanylate cyclase" evidence="24">
    <location>
        <begin position="923"/>
        <end position="1053"/>
    </location>
</feature>
<evidence type="ECO:0000256" key="21">
    <source>
        <dbReference type="SAM" id="MobiDB-lite"/>
    </source>
</evidence>
<keyword evidence="20" id="KW-0175">Coiled coil</keyword>
<feature type="region of interest" description="Disordered" evidence="21">
    <location>
        <begin position="1"/>
        <end position="45"/>
    </location>
</feature>
<gene>
    <name evidence="26" type="primary">gucy2d</name>
</gene>
<dbReference type="CTD" id="3000"/>
<keyword evidence="15" id="KW-0966">Cell projection</keyword>